<dbReference type="InterPro" id="IPR010152">
    <property type="entry name" value="CRISPR-assoc_prot_Cas2_sub"/>
</dbReference>
<protein>
    <submittedName>
        <fullName evidence="2">Type I-E CRISPR-associated endoribonuclease Cas2</fullName>
    </submittedName>
</protein>
<accession>A0A3P1UUT7</accession>
<feature type="compositionally biased region" description="Polar residues" evidence="1">
    <location>
        <begin position="124"/>
        <end position="133"/>
    </location>
</feature>
<evidence type="ECO:0000313" key="3">
    <source>
        <dbReference type="Proteomes" id="UP000271272"/>
    </source>
</evidence>
<organism evidence="2 3">
    <name type="scientific">Actinomyces bowdenii</name>
    <dbReference type="NCBI Taxonomy" id="131109"/>
    <lineage>
        <taxon>Bacteria</taxon>
        <taxon>Bacillati</taxon>
        <taxon>Actinomycetota</taxon>
        <taxon>Actinomycetes</taxon>
        <taxon>Actinomycetales</taxon>
        <taxon>Actinomycetaceae</taxon>
        <taxon>Actinomyces</taxon>
    </lineage>
</organism>
<reference evidence="2 3" key="1">
    <citation type="submission" date="2018-11" db="EMBL/GenBank/DDBJ databases">
        <title>Genomes From Bacteria Associated with the Canine Oral Cavity: a Test Case for Automated Genome-Based Taxonomic Assignment.</title>
        <authorList>
            <person name="Coil D.A."/>
            <person name="Jospin G."/>
            <person name="Darling A.E."/>
            <person name="Wallis C."/>
            <person name="Davis I.J."/>
            <person name="Harris S."/>
            <person name="Eisen J.A."/>
            <person name="Holcombe L.J."/>
            <person name="O'Flynn C."/>
        </authorList>
    </citation>
    <scope>NUCLEOTIDE SEQUENCE [LARGE SCALE GENOMIC DNA]</scope>
    <source>
        <strain evidence="2 3">OH5050</strain>
    </source>
</reference>
<keyword evidence="3" id="KW-1185">Reference proteome</keyword>
<evidence type="ECO:0000256" key="1">
    <source>
        <dbReference type="SAM" id="MobiDB-lite"/>
    </source>
</evidence>
<proteinExistence type="predicted"/>
<gene>
    <name evidence="2" type="primary">cas2e</name>
    <name evidence="2" type="ORF">EII10_11005</name>
</gene>
<name>A0A3P1UUT7_9ACTO</name>
<dbReference type="NCBIfam" id="TIGR01873">
    <property type="entry name" value="cas_CT1978"/>
    <property type="match status" value="1"/>
</dbReference>
<dbReference type="Pfam" id="PF09707">
    <property type="entry name" value="Cas_Cas2CT1978"/>
    <property type="match status" value="1"/>
</dbReference>
<comment type="caution">
    <text evidence="2">The sequence shown here is derived from an EMBL/GenBank/DDBJ whole genome shotgun (WGS) entry which is preliminary data.</text>
</comment>
<dbReference type="Gene3D" id="3.30.70.240">
    <property type="match status" value="1"/>
</dbReference>
<dbReference type="EMBL" id="RQZC01000025">
    <property type="protein sequence ID" value="RRD25157.1"/>
    <property type="molecule type" value="Genomic_DNA"/>
</dbReference>
<feature type="region of interest" description="Disordered" evidence="1">
    <location>
        <begin position="89"/>
        <end position="133"/>
    </location>
</feature>
<dbReference type="AlphaFoldDB" id="A0A3P1UUT7"/>
<dbReference type="CDD" id="cd09755">
    <property type="entry name" value="Cas2_I-E"/>
    <property type="match status" value="1"/>
</dbReference>
<dbReference type="Proteomes" id="UP000271272">
    <property type="component" value="Unassembled WGS sequence"/>
</dbReference>
<dbReference type="OrthoDB" id="8527479at2"/>
<evidence type="ECO:0000313" key="2">
    <source>
        <dbReference type="EMBL" id="RRD25157.1"/>
    </source>
</evidence>
<sequence length="133" mass="15049">MMTLVLSACPAGLRGDLTKWLLEISPGVFVGRVSARVRDQLWERTVALCKDGRALLIFSAATEQGFSYRTHNHEWEPVDCDGMLLLRRPTQPTKQVRRTGWSTARAQQRSRRPRWAAPRPAATKSYQNESDPG</sequence>